<keyword evidence="2" id="KW-0503">Monooxygenase</keyword>
<feature type="domain" description="ABM" evidence="1">
    <location>
        <begin position="4"/>
        <end position="93"/>
    </location>
</feature>
<keyword evidence="2" id="KW-0560">Oxidoreductase</keyword>
<organism evidence="2 3">
    <name type="scientific">Kutzneria buriramensis</name>
    <dbReference type="NCBI Taxonomy" id="1045776"/>
    <lineage>
        <taxon>Bacteria</taxon>
        <taxon>Bacillati</taxon>
        <taxon>Actinomycetota</taxon>
        <taxon>Actinomycetes</taxon>
        <taxon>Pseudonocardiales</taxon>
        <taxon>Pseudonocardiaceae</taxon>
        <taxon>Kutzneria</taxon>
    </lineage>
</organism>
<gene>
    <name evidence="2" type="ORF">BCF44_109277</name>
</gene>
<dbReference type="Pfam" id="PF03992">
    <property type="entry name" value="ABM"/>
    <property type="match status" value="1"/>
</dbReference>
<dbReference type="SUPFAM" id="SSF54909">
    <property type="entry name" value="Dimeric alpha+beta barrel"/>
    <property type="match status" value="1"/>
</dbReference>
<dbReference type="OrthoDB" id="4304335at2"/>
<sequence>MNKVRVILFLKSPEGGEVRQAYHQISTELSATPGMLGNELLHSVLEGDSFAVLSEWQDIAAFQAWEQGPSHQSKTSPLRPYQDRGNGRHYGIYEVVASY</sequence>
<proteinExistence type="predicted"/>
<dbReference type="InterPro" id="IPR007138">
    <property type="entry name" value="ABM_dom"/>
</dbReference>
<evidence type="ECO:0000313" key="2">
    <source>
        <dbReference type="EMBL" id="REH43734.1"/>
    </source>
</evidence>
<dbReference type="Proteomes" id="UP000256269">
    <property type="component" value="Unassembled WGS sequence"/>
</dbReference>
<dbReference type="PROSITE" id="PS51725">
    <property type="entry name" value="ABM"/>
    <property type="match status" value="1"/>
</dbReference>
<dbReference type="AlphaFoldDB" id="A0A3E0HEN5"/>
<evidence type="ECO:0000259" key="1">
    <source>
        <dbReference type="PROSITE" id="PS51725"/>
    </source>
</evidence>
<dbReference type="Gene3D" id="3.30.70.100">
    <property type="match status" value="1"/>
</dbReference>
<reference evidence="2 3" key="1">
    <citation type="submission" date="2018-08" db="EMBL/GenBank/DDBJ databases">
        <title>Genomic Encyclopedia of Archaeal and Bacterial Type Strains, Phase II (KMG-II): from individual species to whole genera.</title>
        <authorList>
            <person name="Goeker M."/>
        </authorList>
    </citation>
    <scope>NUCLEOTIDE SEQUENCE [LARGE SCALE GENOMIC DNA]</scope>
    <source>
        <strain evidence="2 3">DSM 45791</strain>
    </source>
</reference>
<dbReference type="InterPro" id="IPR011008">
    <property type="entry name" value="Dimeric_a/b-barrel"/>
</dbReference>
<name>A0A3E0HEN5_9PSEU</name>
<dbReference type="GO" id="GO:0004497">
    <property type="term" value="F:monooxygenase activity"/>
    <property type="evidence" value="ECO:0007669"/>
    <property type="project" value="UniProtKB-KW"/>
</dbReference>
<comment type="caution">
    <text evidence="2">The sequence shown here is derived from an EMBL/GenBank/DDBJ whole genome shotgun (WGS) entry which is preliminary data.</text>
</comment>
<dbReference type="EMBL" id="QUNO01000009">
    <property type="protein sequence ID" value="REH43734.1"/>
    <property type="molecule type" value="Genomic_DNA"/>
</dbReference>
<evidence type="ECO:0000313" key="3">
    <source>
        <dbReference type="Proteomes" id="UP000256269"/>
    </source>
</evidence>
<keyword evidence="3" id="KW-1185">Reference proteome</keyword>
<protein>
    <submittedName>
        <fullName evidence="2">Heme-degrading monooxygenase HmoA</fullName>
    </submittedName>
</protein>
<accession>A0A3E0HEN5</accession>
<dbReference type="RefSeq" id="WP_116177164.1">
    <property type="nucleotide sequence ID" value="NZ_CP144375.1"/>
</dbReference>